<dbReference type="Gene3D" id="3.40.50.1820">
    <property type="entry name" value="alpha/beta hydrolase"/>
    <property type="match status" value="1"/>
</dbReference>
<dbReference type="AlphaFoldDB" id="A0A085U0S8"/>
<organism evidence="1 2">
    <name type="scientific">Thioclava atlantica</name>
    <dbReference type="NCBI Taxonomy" id="1317124"/>
    <lineage>
        <taxon>Bacteria</taxon>
        <taxon>Pseudomonadati</taxon>
        <taxon>Pseudomonadota</taxon>
        <taxon>Alphaproteobacteria</taxon>
        <taxon>Rhodobacterales</taxon>
        <taxon>Paracoccaceae</taxon>
        <taxon>Thioclava</taxon>
    </lineage>
</organism>
<dbReference type="InterPro" id="IPR029058">
    <property type="entry name" value="AB_hydrolase_fold"/>
</dbReference>
<protein>
    <recommendedName>
        <fullName evidence="3">Esterase</fullName>
    </recommendedName>
</protein>
<reference evidence="1 2" key="2">
    <citation type="journal article" date="2015" name="Antonie Van Leeuwenhoek">
        <title>Thioclava indica sp. nov., isolated from surface seawater of the Indian Ocean.</title>
        <authorList>
            <person name="Liu Y."/>
            <person name="Lai Q."/>
            <person name="Du J."/>
            <person name="Xu H."/>
            <person name="Jiang L."/>
            <person name="Shao Z."/>
        </authorList>
    </citation>
    <scope>NUCLEOTIDE SEQUENCE [LARGE SCALE GENOMIC DNA]</scope>
    <source>
        <strain evidence="1 2">13D2W-2</strain>
    </source>
</reference>
<sequence>MEFERIWQAPPFSVDFVDGEGGDLVIAFSSIGHDPSRPPSPEFVATATGRGTGAGPRRALFVMDASRSWANDPGFASALRGALARVEARAPVRRIATIGGSMGGFCALAAAQVIPVDAVLAFSPQYSVMPAIFPGETRWSRWTGQIRDFAWPSAPLPGRGQGWACLFHGARDDLAQASRFERKPGTDHLIFPSLGHSDLVPHLKRRGVLSGLVEAAFEGDRRRLLRIAASSGGILRHRFSARF</sequence>
<gene>
    <name evidence="1" type="ORF">DW2_00415</name>
</gene>
<evidence type="ECO:0000313" key="2">
    <source>
        <dbReference type="Proteomes" id="UP000028607"/>
    </source>
</evidence>
<dbReference type="SUPFAM" id="SSF53474">
    <property type="entry name" value="alpha/beta-Hydrolases"/>
    <property type="match status" value="1"/>
</dbReference>
<reference evidence="2" key="1">
    <citation type="submission" date="2013-04" db="EMBL/GenBank/DDBJ databases">
        <title>Thioclava sp. 13D2W-2 Genome Sequencing.</title>
        <authorList>
            <person name="Lai Q."/>
            <person name="Li G."/>
            <person name="Shao Z."/>
        </authorList>
    </citation>
    <scope>NUCLEOTIDE SEQUENCE [LARGE SCALE GENOMIC DNA]</scope>
    <source>
        <strain evidence="2">13D2W-2</strain>
    </source>
</reference>
<evidence type="ECO:0000313" key="1">
    <source>
        <dbReference type="EMBL" id="KFE36575.1"/>
    </source>
</evidence>
<dbReference type="Proteomes" id="UP000028607">
    <property type="component" value="Unassembled WGS sequence"/>
</dbReference>
<keyword evidence="2" id="KW-1185">Reference proteome</keyword>
<name>A0A085U0S8_9RHOB</name>
<dbReference type="STRING" id="1317124.DW2_00415"/>
<comment type="caution">
    <text evidence="1">The sequence shown here is derived from an EMBL/GenBank/DDBJ whole genome shotgun (WGS) entry which is preliminary data.</text>
</comment>
<dbReference type="OrthoDB" id="7840740at2"/>
<evidence type="ECO:0008006" key="3">
    <source>
        <dbReference type="Google" id="ProtNLM"/>
    </source>
</evidence>
<accession>A0A085U0S8</accession>
<proteinExistence type="predicted"/>
<dbReference type="EMBL" id="AQRC01000001">
    <property type="protein sequence ID" value="KFE36575.1"/>
    <property type="molecule type" value="Genomic_DNA"/>
</dbReference>
<dbReference type="PATRIC" id="fig|1317124.6.peg.75"/>
<dbReference type="RefSeq" id="WP_038142455.1">
    <property type="nucleotide sequence ID" value="NZ_AQRC01000001.1"/>
</dbReference>
<dbReference type="eggNOG" id="COG1073">
    <property type="taxonomic scope" value="Bacteria"/>
</dbReference>